<keyword evidence="2" id="KW-0540">Nuclease</keyword>
<protein>
    <submittedName>
        <fullName evidence="2">TnsA endonuclease N-terminal domain-containing protein</fullName>
    </submittedName>
</protein>
<proteinExistence type="predicted"/>
<keyword evidence="3" id="KW-1185">Reference proteome</keyword>
<sequence>MQLLKCSTLKKYNQWVLDIHSGTYRPFLTVRAVNKFGRRHWIWCDKQQREVHLLSDAERRAYEIMISRPTTVEVKEQYALDFSETLSIANELGYVHPRNYKTKQIIVMTTDFITVSQSLVNQKLLLKAKAYTFKYSSDLYTDKSCSAFLPSATRTIQKLEIEQEYWNRRGIEYRVITELHATKERAWNIQFCKNSFKGVADKSLAMEFPSVFYDIWEKNRYAHLSDLFIQSATILAIGQDDAEQLFCFCVLHDLVKLVHSSKLQKYRPIELE</sequence>
<dbReference type="InterPro" id="IPR011856">
    <property type="entry name" value="tRNA_endonuc-like_dom_sf"/>
</dbReference>
<dbReference type="Gene3D" id="3.40.1350.10">
    <property type="match status" value="1"/>
</dbReference>
<dbReference type="RefSeq" id="WP_335734208.1">
    <property type="nucleotide sequence ID" value="NZ_JALAAR010000001.1"/>
</dbReference>
<keyword evidence="2" id="KW-0255">Endonuclease</keyword>
<comment type="caution">
    <text evidence="2">The sequence shown here is derived from an EMBL/GenBank/DDBJ whole genome shotgun (WGS) entry which is preliminary data.</text>
</comment>
<keyword evidence="2" id="KW-0378">Hydrolase</keyword>
<evidence type="ECO:0000313" key="3">
    <source>
        <dbReference type="Proteomes" id="UP001375382"/>
    </source>
</evidence>
<reference evidence="2 3" key="1">
    <citation type="journal article" date="2023" name="Ecotoxicol. Environ. Saf.">
        <title>Mercury remediation potential of mercury-resistant strain Rheinheimera metallidurans sp. nov. isolated from a municipal waste dumping site.</title>
        <authorList>
            <person name="Yadav V."/>
            <person name="Manjhi A."/>
            <person name="Vadakedath N."/>
        </authorList>
    </citation>
    <scope>NUCLEOTIDE SEQUENCE [LARGE SCALE GENOMIC DNA]</scope>
    <source>
        <strain evidence="2 3">E-49</strain>
    </source>
</reference>
<gene>
    <name evidence="2" type="ORF">MN202_00960</name>
</gene>
<dbReference type="InterPro" id="IPR011335">
    <property type="entry name" value="Restrct_endonuc-II-like"/>
</dbReference>
<dbReference type="CDD" id="cd22362">
    <property type="entry name" value="TnsA_endonuclease-like"/>
    <property type="match status" value="1"/>
</dbReference>
<dbReference type="GO" id="GO:0004519">
    <property type="term" value="F:endonuclease activity"/>
    <property type="evidence" value="ECO:0007669"/>
    <property type="project" value="UniProtKB-KW"/>
</dbReference>
<dbReference type="SUPFAM" id="SSF52980">
    <property type="entry name" value="Restriction endonuclease-like"/>
    <property type="match status" value="1"/>
</dbReference>
<organism evidence="2 3">
    <name type="scientific">Rheinheimera muenzenbergensis</name>
    <dbReference type="NCBI Taxonomy" id="1193628"/>
    <lineage>
        <taxon>Bacteria</taxon>
        <taxon>Pseudomonadati</taxon>
        <taxon>Pseudomonadota</taxon>
        <taxon>Gammaproteobacteria</taxon>
        <taxon>Chromatiales</taxon>
        <taxon>Chromatiaceae</taxon>
        <taxon>Rheinheimera</taxon>
    </lineage>
</organism>
<evidence type="ECO:0000259" key="1">
    <source>
        <dbReference type="Pfam" id="PF08722"/>
    </source>
</evidence>
<evidence type="ECO:0000313" key="2">
    <source>
        <dbReference type="EMBL" id="MEH8015788.1"/>
    </source>
</evidence>
<name>A0ABU8C2A9_9GAMM</name>
<dbReference type="Proteomes" id="UP001375382">
    <property type="component" value="Unassembled WGS sequence"/>
</dbReference>
<dbReference type="Pfam" id="PF08722">
    <property type="entry name" value="Tn7_TnsA-like_N"/>
    <property type="match status" value="1"/>
</dbReference>
<dbReference type="InterPro" id="IPR014833">
    <property type="entry name" value="TnsA_N"/>
</dbReference>
<accession>A0ABU8C2A9</accession>
<dbReference type="EMBL" id="JALAAR010000001">
    <property type="protein sequence ID" value="MEH8015788.1"/>
    <property type="molecule type" value="Genomic_DNA"/>
</dbReference>
<feature type="domain" description="TnsA endonuclease N-terminal" evidence="1">
    <location>
        <begin position="69"/>
        <end position="178"/>
    </location>
</feature>